<evidence type="ECO:0000313" key="2">
    <source>
        <dbReference type="Proteomes" id="UP000694910"/>
    </source>
</evidence>
<dbReference type="Proteomes" id="UP000694910">
    <property type="component" value="Unplaced"/>
</dbReference>
<evidence type="ECO:0000313" key="3">
    <source>
        <dbReference type="RefSeq" id="XP_014652632.1"/>
    </source>
</evidence>
<feature type="compositionally biased region" description="Low complexity" evidence="1">
    <location>
        <begin position="1"/>
        <end position="15"/>
    </location>
</feature>
<organism evidence="2 3">
    <name type="scientific">Ceratotherium simum simum</name>
    <name type="common">Southern white rhinoceros</name>
    <dbReference type="NCBI Taxonomy" id="73337"/>
    <lineage>
        <taxon>Eukaryota</taxon>
        <taxon>Metazoa</taxon>
        <taxon>Chordata</taxon>
        <taxon>Craniata</taxon>
        <taxon>Vertebrata</taxon>
        <taxon>Euteleostomi</taxon>
        <taxon>Mammalia</taxon>
        <taxon>Eutheria</taxon>
        <taxon>Laurasiatheria</taxon>
        <taxon>Perissodactyla</taxon>
        <taxon>Rhinocerotidae</taxon>
        <taxon>Ceratotherium</taxon>
    </lineage>
</organism>
<proteinExistence type="predicted"/>
<feature type="compositionally biased region" description="Low complexity" evidence="1">
    <location>
        <begin position="42"/>
        <end position="60"/>
    </location>
</feature>
<reference evidence="3" key="1">
    <citation type="submission" date="2025-08" db="UniProtKB">
        <authorList>
            <consortium name="RefSeq"/>
        </authorList>
    </citation>
    <scope>IDENTIFICATION</scope>
</reference>
<dbReference type="RefSeq" id="XP_014652632.1">
    <property type="nucleotide sequence ID" value="XM_014797146.1"/>
</dbReference>
<name>A0ABM1DLF1_CERSS</name>
<feature type="region of interest" description="Disordered" evidence="1">
    <location>
        <begin position="1"/>
        <end position="67"/>
    </location>
</feature>
<accession>A0ABM1DLF1</accession>
<keyword evidence="2" id="KW-1185">Reference proteome</keyword>
<gene>
    <name evidence="3" type="primary">LOC106803965</name>
</gene>
<sequence length="134" mass="14054">MAESFSRSSAFAESRSPGDTTPSSPPPHPQPRHQHLRPPPDACARAPSPRAATPTPTTATSHAGLPECTRCGFAPPCRKTNVGGEEISACFGPPASANGEEAIRPPFHGVLGGPFSLPTVLGVRGLWLRRGQER</sequence>
<dbReference type="GeneID" id="106803965"/>
<evidence type="ECO:0000256" key="1">
    <source>
        <dbReference type="SAM" id="MobiDB-lite"/>
    </source>
</evidence>
<protein>
    <submittedName>
        <fullName evidence="3">Interferon regulatory factor 2-binding protein-like B</fullName>
    </submittedName>
</protein>